<sequence>MINTTTNGFQNSTSIGAISTSSFINTTTDGFHNFISVTAVRTSELVNITSSKTSKISIKTTTKSSGFLNSTSTIFGQMTLTMSRSYSYPTANDSSLQISNDKQMKNISTGSSNVLQSRGNVVSKATSTLDIRSTSHVKPLDLNIITSFRHGGLPKIRSIIFKEQDKSLELEMTSGDNSEKVKRANSVTIFEEEDSTINELDNDNLIKIPRFSKRMTEGGSSFDRLVDTLTLKLKNKEDRRESFRESAEEFTELMNCVTSATKLETESRTSSRFQSRYIKNSSTLHKVRSSILFHRGIRMRNLEPANNIYAVSGSNIVNGKHVKTLSDSEEVIFEGLSQRMKLNICGFILFMTFLIIA</sequence>
<evidence type="ECO:0000256" key="1">
    <source>
        <dbReference type="SAM" id="Coils"/>
    </source>
</evidence>
<accession>A0A9P6VTW3</accession>
<name>A0A9P6VTW3_MAUEX</name>
<protein>
    <submittedName>
        <fullName evidence="2">Uncharacterized protein</fullName>
    </submittedName>
</protein>
<keyword evidence="3" id="KW-1185">Reference proteome</keyword>
<dbReference type="Proteomes" id="UP000750334">
    <property type="component" value="Unassembled WGS sequence"/>
</dbReference>
<feature type="coiled-coil region" evidence="1">
    <location>
        <begin position="226"/>
        <end position="253"/>
    </location>
</feature>
<gene>
    <name evidence="2" type="ORF">C6P45_003556</name>
</gene>
<dbReference type="EMBL" id="PUHR01000377">
    <property type="protein sequence ID" value="KAG0653989.1"/>
    <property type="molecule type" value="Genomic_DNA"/>
</dbReference>
<reference evidence="2 3" key="1">
    <citation type="submission" date="2020-11" db="EMBL/GenBank/DDBJ databases">
        <title>Kefir isolates.</title>
        <authorList>
            <person name="Marcisauskas S."/>
            <person name="Kim Y."/>
            <person name="Blasche S."/>
        </authorList>
    </citation>
    <scope>NUCLEOTIDE SEQUENCE [LARGE SCALE GENOMIC DNA]</scope>
    <source>
        <strain evidence="2 3">OG2</strain>
    </source>
</reference>
<keyword evidence="1" id="KW-0175">Coiled coil</keyword>
<comment type="caution">
    <text evidence="2">The sequence shown here is derived from an EMBL/GenBank/DDBJ whole genome shotgun (WGS) entry which is preliminary data.</text>
</comment>
<proteinExistence type="predicted"/>
<organism evidence="2 3">
    <name type="scientific">Maudiozyma exigua</name>
    <name type="common">Yeast</name>
    <name type="synonym">Kazachstania exigua</name>
    <dbReference type="NCBI Taxonomy" id="34358"/>
    <lineage>
        <taxon>Eukaryota</taxon>
        <taxon>Fungi</taxon>
        <taxon>Dikarya</taxon>
        <taxon>Ascomycota</taxon>
        <taxon>Saccharomycotina</taxon>
        <taxon>Saccharomycetes</taxon>
        <taxon>Saccharomycetales</taxon>
        <taxon>Saccharomycetaceae</taxon>
        <taxon>Maudiozyma</taxon>
    </lineage>
</organism>
<evidence type="ECO:0000313" key="2">
    <source>
        <dbReference type="EMBL" id="KAG0653989.1"/>
    </source>
</evidence>
<evidence type="ECO:0000313" key="3">
    <source>
        <dbReference type="Proteomes" id="UP000750334"/>
    </source>
</evidence>
<dbReference type="AlphaFoldDB" id="A0A9P6VTW3"/>